<gene>
    <name evidence="2" type="ORF">COX26_00485</name>
</gene>
<evidence type="ECO:0000259" key="1">
    <source>
        <dbReference type="Pfam" id="PF20803"/>
    </source>
</evidence>
<dbReference type="Pfam" id="PF20803">
    <property type="entry name" value="PaaX_M"/>
    <property type="match status" value="1"/>
</dbReference>
<organism evidence="2 3">
    <name type="scientific">Candidatus Jorgensenbacteria bacterium CG23_combo_of_CG06-09_8_20_14_all_54_14</name>
    <dbReference type="NCBI Taxonomy" id="1974595"/>
    <lineage>
        <taxon>Bacteria</taxon>
        <taxon>Candidatus Joergenseniibacteriota</taxon>
    </lineage>
</organism>
<feature type="domain" description="Transcriptional repressor PaaX-like central Cas2-like" evidence="1">
    <location>
        <begin position="103"/>
        <end position="167"/>
    </location>
</feature>
<proteinExistence type="predicted"/>
<dbReference type="Proteomes" id="UP000228812">
    <property type="component" value="Unassembled WGS sequence"/>
</dbReference>
<evidence type="ECO:0000313" key="3">
    <source>
        <dbReference type="Proteomes" id="UP000228812"/>
    </source>
</evidence>
<dbReference type="EMBL" id="PCRZ01000011">
    <property type="protein sequence ID" value="PIP30080.1"/>
    <property type="molecule type" value="Genomic_DNA"/>
</dbReference>
<reference evidence="2 3" key="1">
    <citation type="submission" date="2017-09" db="EMBL/GenBank/DDBJ databases">
        <title>Depth-based differentiation of microbial function through sediment-hosted aquifers and enrichment of novel symbionts in the deep terrestrial subsurface.</title>
        <authorList>
            <person name="Probst A.J."/>
            <person name="Ladd B."/>
            <person name="Jarett J.K."/>
            <person name="Geller-Mcgrath D.E."/>
            <person name="Sieber C.M."/>
            <person name="Emerson J.B."/>
            <person name="Anantharaman K."/>
            <person name="Thomas B.C."/>
            <person name="Malmstrom R."/>
            <person name="Stieglmeier M."/>
            <person name="Klingl A."/>
            <person name="Woyke T."/>
            <person name="Ryan C.M."/>
            <person name="Banfield J.F."/>
        </authorList>
    </citation>
    <scope>NUCLEOTIDE SEQUENCE [LARGE SCALE GENOMIC DNA]</scope>
    <source>
        <strain evidence="2">CG23_combo_of_CG06-09_8_20_14_all_54_14</strain>
    </source>
</reference>
<evidence type="ECO:0000313" key="2">
    <source>
        <dbReference type="EMBL" id="PIP30080.1"/>
    </source>
</evidence>
<protein>
    <recommendedName>
        <fullName evidence="1">Transcriptional repressor PaaX-like central Cas2-like domain-containing protein</fullName>
    </recommendedName>
</protein>
<dbReference type="InterPro" id="IPR048846">
    <property type="entry name" value="PaaX-like_central"/>
</dbReference>
<accession>A0A2G9ZBW0</accession>
<dbReference type="AlphaFoldDB" id="A0A2G9ZBW0"/>
<sequence>MSFVDDLLTILSRYSGGYRKMRQMLYGLPRYGKSHEVKYEFKDVTLRATLSRLRKLGLVSNKQGEWAITVRGKQHLKNRKSRFAKGHGKYPASSAMKHKKNMIIAFDIPESHKKMRDWLRVELRLLGFEPIQKSVWFGPAPLPEDFLESLSELNLLPFLKFFRTTEEELV</sequence>
<name>A0A2G9ZBW0_9BACT</name>
<comment type="caution">
    <text evidence="2">The sequence shown here is derived from an EMBL/GenBank/DDBJ whole genome shotgun (WGS) entry which is preliminary data.</text>
</comment>